<dbReference type="InterPro" id="IPR036866">
    <property type="entry name" value="RibonucZ/Hydroxyglut_hydro"/>
</dbReference>
<dbReference type="SUPFAM" id="SSF56281">
    <property type="entry name" value="Metallo-hydrolase/oxidoreductase"/>
    <property type="match status" value="1"/>
</dbReference>
<dbReference type="EMBL" id="DS985220">
    <property type="protein sequence ID" value="EEY20080.1"/>
    <property type="molecule type" value="Genomic_DNA"/>
</dbReference>
<dbReference type="InterPro" id="IPR051013">
    <property type="entry name" value="MBL_superfamily_lactonases"/>
</dbReference>
<sequence>MPKEIPALATPAHLIPKGTCTCNLSMIDTSCYLTVPADTLHQSSGRQLLFDLGCRKDFRNLPAPIADVIDLKVPGIKVDSDLADILIKGATNLKNIEAAIVSHHHYDHTGNPAALVVGPGFSDAFMPGYPTNQDSPLYENAFKGRDAHEMDFSDCQIIAGYPARDFFGDGSLYILSTPGHAIGHISALVRTDESSFAFLGAEICHFGGSFRPTLYLPMPSSISSSDLSRDDNPAQEYPPAIFTGRHPKAYSCRTTPYYEVCAREDSWHVNPPVAGASIDKLKSLDANGDVLVLIAHDPIASKVLPLFPAGTLNVWELTDWKTKLRWGFLDELPQEDRKRKYLVDGTYRKGKLVKPLDILDVNPT</sequence>
<evidence type="ECO:0000313" key="6">
    <source>
        <dbReference type="EMBL" id="EEY20080.1"/>
    </source>
</evidence>
<dbReference type="CDD" id="cd07730">
    <property type="entry name" value="metallo-hydrolase-like_MBL-fold"/>
    <property type="match status" value="1"/>
</dbReference>
<dbReference type="GeneID" id="9534930"/>
<evidence type="ECO:0000313" key="7">
    <source>
        <dbReference type="Proteomes" id="UP000008698"/>
    </source>
</evidence>
<evidence type="ECO:0000256" key="1">
    <source>
        <dbReference type="ARBA" id="ARBA00007749"/>
    </source>
</evidence>
<reference evidence="7" key="1">
    <citation type="journal article" date="2011" name="PLoS Pathog.">
        <title>Comparative genomics yields insights into niche adaptation of plant vascular wilt pathogens.</title>
        <authorList>
            <person name="Klosterman S.J."/>
            <person name="Subbarao K.V."/>
            <person name="Kang S."/>
            <person name="Veronese P."/>
            <person name="Gold S.E."/>
            <person name="Thomma B.P.H.J."/>
            <person name="Chen Z."/>
            <person name="Henrissat B."/>
            <person name="Lee Y.-H."/>
            <person name="Park J."/>
            <person name="Garcia-Pedrajas M.D."/>
            <person name="Barbara D.J."/>
            <person name="Anchieta A."/>
            <person name="de Jonge R."/>
            <person name="Santhanam P."/>
            <person name="Maruthachalam K."/>
            <person name="Atallah Z."/>
            <person name="Amyotte S.G."/>
            <person name="Paz Z."/>
            <person name="Inderbitzin P."/>
            <person name="Hayes R.J."/>
            <person name="Heiman D.I."/>
            <person name="Young S."/>
            <person name="Zeng Q."/>
            <person name="Engels R."/>
            <person name="Galagan J."/>
            <person name="Cuomo C.A."/>
            <person name="Dobinson K.F."/>
            <person name="Ma L.-J."/>
        </authorList>
    </citation>
    <scope>NUCLEOTIDE SEQUENCE [LARGE SCALE GENOMIC DNA]</scope>
    <source>
        <strain evidence="7">VaMs.102 / ATCC MYA-4576 / FGSC 10136</strain>
    </source>
</reference>
<evidence type="ECO:0000256" key="3">
    <source>
        <dbReference type="ARBA" id="ARBA00022801"/>
    </source>
</evidence>
<organism evidence="7">
    <name type="scientific">Verticillium alfalfae (strain VaMs.102 / ATCC MYA-4576 / FGSC 10136)</name>
    <name type="common">Verticillium wilt of alfalfa</name>
    <name type="synonym">Verticillium albo-atrum</name>
    <dbReference type="NCBI Taxonomy" id="526221"/>
    <lineage>
        <taxon>Eukaryota</taxon>
        <taxon>Fungi</taxon>
        <taxon>Dikarya</taxon>
        <taxon>Ascomycota</taxon>
        <taxon>Pezizomycotina</taxon>
        <taxon>Sordariomycetes</taxon>
        <taxon>Hypocreomycetidae</taxon>
        <taxon>Glomerellales</taxon>
        <taxon>Plectosphaerellaceae</taxon>
        <taxon>Verticillium</taxon>
    </lineage>
</organism>
<proteinExistence type="inferred from homology"/>
<keyword evidence="2" id="KW-0479">Metal-binding</keyword>
<feature type="domain" description="Metallo-beta-lactamase" evidence="5">
    <location>
        <begin position="28"/>
        <end position="245"/>
    </location>
</feature>
<accession>C9SMR5</accession>
<dbReference type="InterPro" id="IPR001279">
    <property type="entry name" value="Metallo-B-lactamas"/>
</dbReference>
<dbReference type="AlphaFoldDB" id="C9SMR5"/>
<gene>
    <name evidence="6" type="ORF">VDBG_06189</name>
</gene>
<dbReference type="Proteomes" id="UP000008698">
    <property type="component" value="Unassembled WGS sequence"/>
</dbReference>
<dbReference type="eggNOG" id="ENOG502S1A6">
    <property type="taxonomic scope" value="Eukaryota"/>
</dbReference>
<dbReference type="KEGG" id="val:VDBG_06189"/>
<dbReference type="RefSeq" id="XP_003003747.1">
    <property type="nucleotide sequence ID" value="XM_003003701.1"/>
</dbReference>
<dbReference type="OMA" id="PCSHADS"/>
<dbReference type="OrthoDB" id="10250730at2759"/>
<keyword evidence="3" id="KW-0378">Hydrolase</keyword>
<comment type="similarity">
    <text evidence="1">Belongs to the metallo-beta-lactamase superfamily.</text>
</comment>
<evidence type="ECO:0000256" key="2">
    <source>
        <dbReference type="ARBA" id="ARBA00022723"/>
    </source>
</evidence>
<dbReference type="HOGENOM" id="CLU_030571_1_0_1"/>
<dbReference type="PANTHER" id="PTHR42978:SF5">
    <property type="entry name" value="METALLO-BETA-LACTAMASE DOMAIN-CONTAINING PROTEIN"/>
    <property type="match status" value="1"/>
</dbReference>
<name>C9SMR5_VERA1</name>
<dbReference type="PANTHER" id="PTHR42978">
    <property type="entry name" value="QUORUM-QUENCHING LACTONASE YTNP-RELATED-RELATED"/>
    <property type="match status" value="1"/>
</dbReference>
<protein>
    <submittedName>
        <fullName evidence="6">Metallo-beta-lactamase superfamily protein</fullName>
    </submittedName>
</protein>
<dbReference type="Gene3D" id="3.60.15.10">
    <property type="entry name" value="Ribonuclease Z/Hydroxyacylglutathione hydrolase-like"/>
    <property type="match status" value="1"/>
</dbReference>
<dbReference type="SMART" id="SM00849">
    <property type="entry name" value="Lactamase_B"/>
    <property type="match status" value="1"/>
</dbReference>
<keyword evidence="4" id="KW-0862">Zinc</keyword>
<dbReference type="GO" id="GO:0016787">
    <property type="term" value="F:hydrolase activity"/>
    <property type="evidence" value="ECO:0007669"/>
    <property type="project" value="UniProtKB-KW"/>
</dbReference>
<evidence type="ECO:0000256" key="4">
    <source>
        <dbReference type="ARBA" id="ARBA00022833"/>
    </source>
</evidence>
<evidence type="ECO:0000259" key="5">
    <source>
        <dbReference type="SMART" id="SM00849"/>
    </source>
</evidence>
<keyword evidence="7" id="KW-1185">Reference proteome</keyword>
<dbReference type="GO" id="GO:0046872">
    <property type="term" value="F:metal ion binding"/>
    <property type="evidence" value="ECO:0007669"/>
    <property type="project" value="UniProtKB-KW"/>
</dbReference>